<dbReference type="EMBL" id="JBBXJM010000007">
    <property type="protein sequence ID" value="KAL1405114.1"/>
    <property type="molecule type" value="Genomic_DNA"/>
</dbReference>
<evidence type="ECO:0000256" key="1">
    <source>
        <dbReference type="ARBA" id="ARBA00022574"/>
    </source>
</evidence>
<keyword evidence="2" id="KW-0677">Repeat</keyword>
<name>A0ABR3PRN6_9TREE</name>
<dbReference type="GeneID" id="95989780"/>
<dbReference type="PANTHER" id="PTHR19848">
    <property type="entry name" value="WD40 REPEAT PROTEIN"/>
    <property type="match status" value="1"/>
</dbReference>
<dbReference type="InterPro" id="IPR036322">
    <property type="entry name" value="WD40_repeat_dom_sf"/>
</dbReference>
<evidence type="ECO:0000313" key="3">
    <source>
        <dbReference type="EMBL" id="KAL1405114.1"/>
    </source>
</evidence>
<dbReference type="InterPro" id="IPR015943">
    <property type="entry name" value="WD40/YVTN_repeat-like_dom_sf"/>
</dbReference>
<protein>
    <recommendedName>
        <fullName evidence="5">LisH domain-containing protein</fullName>
    </recommendedName>
</protein>
<sequence>MSTPSLHSLIAHYLAQNYPLALPPFLGATGTPPPDPANPPIPDLPTLVADAASAALAAQLAATTLSAGIEGAASLAALASAPLPPTAGLGAVIRTVDDVAAANLLAVRVATLPRRTFDTASAAYVARWAKSIVAASADRAIRIIDYDTGEVERILELHKAPALALAVHPTNGRYLASGSMDGSTVLSDVLSGAVLQRFQAGKFVVRVAFSHDGRWLAAASYDKSVAVFEAVTSAHAPAPTEDDVTLDDGDDADLAAEPTLRYEERFRAKTEGNPEAMVFHPRGEWLLFTVRGSHELQYLRLPGAGPDAAGMDVDGAAEGSVAARTPPWTIATKSFNPHPLDTHVSFAVLDLALHPSGRLLACLTGDHAGPAKERVLLYGVEPEETERLGCLWTGSEGDDYVLPRLAWLPDGTGIVTTTPTGHLHLLSLSGEKRATLKAHGSRGAGTGTTDVVRDVAVTPTDDGYEVVSVGYDRRVQISR</sequence>
<dbReference type="SMART" id="SM00320">
    <property type="entry name" value="WD40"/>
    <property type="match status" value="6"/>
</dbReference>
<organism evidence="3 4">
    <name type="scientific">Vanrija albida</name>
    <dbReference type="NCBI Taxonomy" id="181172"/>
    <lineage>
        <taxon>Eukaryota</taxon>
        <taxon>Fungi</taxon>
        <taxon>Dikarya</taxon>
        <taxon>Basidiomycota</taxon>
        <taxon>Agaricomycotina</taxon>
        <taxon>Tremellomycetes</taxon>
        <taxon>Trichosporonales</taxon>
        <taxon>Trichosporonaceae</taxon>
        <taxon>Vanrija</taxon>
    </lineage>
</organism>
<evidence type="ECO:0000256" key="2">
    <source>
        <dbReference type="ARBA" id="ARBA00022737"/>
    </source>
</evidence>
<keyword evidence="4" id="KW-1185">Reference proteome</keyword>
<dbReference type="PANTHER" id="PTHR19848:SF8">
    <property type="entry name" value="F-BOX AND WD REPEAT DOMAIN CONTAINING 7"/>
    <property type="match status" value="1"/>
</dbReference>
<dbReference type="Gene3D" id="2.130.10.10">
    <property type="entry name" value="YVTN repeat-like/Quinoprotein amine dehydrogenase"/>
    <property type="match status" value="2"/>
</dbReference>
<accession>A0ABR3PRN6</accession>
<evidence type="ECO:0000313" key="4">
    <source>
        <dbReference type="Proteomes" id="UP001565368"/>
    </source>
</evidence>
<dbReference type="RefSeq" id="XP_069205058.1">
    <property type="nucleotide sequence ID" value="XM_069357121.1"/>
</dbReference>
<dbReference type="Proteomes" id="UP001565368">
    <property type="component" value="Unassembled WGS sequence"/>
</dbReference>
<reference evidence="3 4" key="1">
    <citation type="submission" date="2023-08" db="EMBL/GenBank/DDBJ databases">
        <title>Annotated Genome Sequence of Vanrija albida AlHP1.</title>
        <authorList>
            <person name="Herzog R."/>
        </authorList>
    </citation>
    <scope>NUCLEOTIDE SEQUENCE [LARGE SCALE GENOMIC DNA]</scope>
    <source>
        <strain evidence="3 4">AlHP1</strain>
    </source>
</reference>
<gene>
    <name evidence="3" type="ORF">Q8F55_008737</name>
</gene>
<dbReference type="Pfam" id="PF00400">
    <property type="entry name" value="WD40"/>
    <property type="match status" value="2"/>
</dbReference>
<comment type="caution">
    <text evidence="3">The sequence shown here is derived from an EMBL/GenBank/DDBJ whole genome shotgun (WGS) entry which is preliminary data.</text>
</comment>
<evidence type="ECO:0008006" key="5">
    <source>
        <dbReference type="Google" id="ProtNLM"/>
    </source>
</evidence>
<dbReference type="InterPro" id="IPR001680">
    <property type="entry name" value="WD40_rpt"/>
</dbReference>
<keyword evidence="1" id="KW-0853">WD repeat</keyword>
<proteinExistence type="predicted"/>
<dbReference type="SUPFAM" id="SSF50978">
    <property type="entry name" value="WD40 repeat-like"/>
    <property type="match status" value="1"/>
</dbReference>